<evidence type="ECO:0000313" key="3">
    <source>
        <dbReference type="Proteomes" id="UP000002139"/>
    </source>
</evidence>
<name>A9EU61_SORC5</name>
<feature type="region of interest" description="Disordered" evidence="1">
    <location>
        <begin position="29"/>
        <end position="51"/>
    </location>
</feature>
<dbReference type="HOGENOM" id="CLU_3103900_0_0_7"/>
<evidence type="ECO:0000256" key="1">
    <source>
        <dbReference type="SAM" id="MobiDB-lite"/>
    </source>
</evidence>
<dbReference type="KEGG" id="scl:sce0914"/>
<sequence length="51" mass="5813">MKFELHVHWPCTSSLLRVAEERISAHWQVPAARAGEPARGARRHPRSAKRA</sequence>
<dbReference type="STRING" id="448385.sce0914"/>
<organism evidence="2 3">
    <name type="scientific">Sorangium cellulosum (strain So ce56)</name>
    <name type="common">Polyangium cellulosum (strain So ce56)</name>
    <dbReference type="NCBI Taxonomy" id="448385"/>
    <lineage>
        <taxon>Bacteria</taxon>
        <taxon>Pseudomonadati</taxon>
        <taxon>Myxococcota</taxon>
        <taxon>Polyangia</taxon>
        <taxon>Polyangiales</taxon>
        <taxon>Polyangiaceae</taxon>
        <taxon>Sorangium</taxon>
    </lineage>
</organism>
<feature type="compositionally biased region" description="Basic residues" evidence="1">
    <location>
        <begin position="40"/>
        <end position="51"/>
    </location>
</feature>
<dbReference type="EMBL" id="AM746676">
    <property type="protein sequence ID" value="CAN91070.1"/>
    <property type="molecule type" value="Genomic_DNA"/>
</dbReference>
<keyword evidence="3" id="KW-1185">Reference proteome</keyword>
<proteinExistence type="predicted"/>
<gene>
    <name evidence="2" type="ordered locus">sce0914</name>
</gene>
<dbReference type="AlphaFoldDB" id="A9EU61"/>
<evidence type="ECO:0000313" key="2">
    <source>
        <dbReference type="EMBL" id="CAN91070.1"/>
    </source>
</evidence>
<protein>
    <submittedName>
        <fullName evidence="2">Uncharacterized protein</fullName>
    </submittedName>
</protein>
<dbReference type="Proteomes" id="UP000002139">
    <property type="component" value="Chromosome"/>
</dbReference>
<accession>A9EU61</accession>
<reference evidence="2 3" key="1">
    <citation type="journal article" date="2007" name="Nat. Biotechnol.">
        <title>Complete genome sequence of the myxobacterium Sorangium cellulosum.</title>
        <authorList>
            <person name="Schneiker S."/>
            <person name="Perlova O."/>
            <person name="Kaiser O."/>
            <person name="Gerth K."/>
            <person name="Alici A."/>
            <person name="Altmeyer M.O."/>
            <person name="Bartels D."/>
            <person name="Bekel T."/>
            <person name="Beyer S."/>
            <person name="Bode E."/>
            <person name="Bode H.B."/>
            <person name="Bolten C.J."/>
            <person name="Choudhuri J.V."/>
            <person name="Doss S."/>
            <person name="Elnakady Y.A."/>
            <person name="Frank B."/>
            <person name="Gaigalat L."/>
            <person name="Goesmann A."/>
            <person name="Groeger C."/>
            <person name="Gross F."/>
            <person name="Jelsbak L."/>
            <person name="Jelsbak L."/>
            <person name="Kalinowski J."/>
            <person name="Kegler C."/>
            <person name="Knauber T."/>
            <person name="Konietzny S."/>
            <person name="Kopp M."/>
            <person name="Krause L."/>
            <person name="Krug D."/>
            <person name="Linke B."/>
            <person name="Mahmud T."/>
            <person name="Martinez-Arias R."/>
            <person name="McHardy A.C."/>
            <person name="Merai M."/>
            <person name="Meyer F."/>
            <person name="Mormann S."/>
            <person name="Munoz-Dorado J."/>
            <person name="Perez J."/>
            <person name="Pradella S."/>
            <person name="Rachid S."/>
            <person name="Raddatz G."/>
            <person name="Rosenau F."/>
            <person name="Rueckert C."/>
            <person name="Sasse F."/>
            <person name="Scharfe M."/>
            <person name="Schuster S.C."/>
            <person name="Suen G."/>
            <person name="Treuner-Lange A."/>
            <person name="Velicer G.J."/>
            <person name="Vorholter F.-J."/>
            <person name="Weissman K.J."/>
            <person name="Welch R.D."/>
            <person name="Wenzel S.C."/>
            <person name="Whitworth D.E."/>
            <person name="Wilhelm S."/>
            <person name="Wittmann C."/>
            <person name="Bloecker H."/>
            <person name="Puehler A."/>
            <person name="Mueller R."/>
        </authorList>
    </citation>
    <scope>NUCLEOTIDE SEQUENCE [LARGE SCALE GENOMIC DNA]</scope>
    <source>
        <strain evidence="3">So ce56</strain>
    </source>
</reference>